<evidence type="ECO:0000313" key="4">
    <source>
        <dbReference type="EMBL" id="OAK51377.1"/>
    </source>
</evidence>
<gene>
    <name evidence="4" type="ORF">A3K89_12325</name>
</gene>
<dbReference type="InterPro" id="IPR036291">
    <property type="entry name" value="NAD(P)-bd_dom_sf"/>
</dbReference>
<accession>A0A177Y7A9</accession>
<evidence type="ECO:0000256" key="1">
    <source>
        <dbReference type="ARBA" id="ARBA00023002"/>
    </source>
</evidence>
<organism evidence="4 5">
    <name type="scientific">Rhodococcoides kyotonense</name>
    <dbReference type="NCBI Taxonomy" id="398843"/>
    <lineage>
        <taxon>Bacteria</taxon>
        <taxon>Bacillati</taxon>
        <taxon>Actinomycetota</taxon>
        <taxon>Actinomycetes</taxon>
        <taxon>Mycobacteriales</taxon>
        <taxon>Nocardiaceae</taxon>
        <taxon>Rhodococcoides</taxon>
    </lineage>
</organism>
<proteinExistence type="predicted"/>
<protein>
    <submittedName>
        <fullName evidence="4">Hydroxyacid dehydrogenase</fullName>
    </submittedName>
</protein>
<dbReference type="Proteomes" id="UP000077519">
    <property type="component" value="Unassembled WGS sequence"/>
</dbReference>
<dbReference type="PROSITE" id="PS00671">
    <property type="entry name" value="D_2_HYDROXYACID_DH_3"/>
    <property type="match status" value="1"/>
</dbReference>
<evidence type="ECO:0000313" key="5">
    <source>
        <dbReference type="Proteomes" id="UP000077519"/>
    </source>
</evidence>
<keyword evidence="5" id="KW-1185">Reference proteome</keyword>
<sequence>MRSLVAPVRIHLGPTHNAELADAITGAGGVLAPLDDADAVVWTAGPDSFPRDLPDSIRWVQLSSAGVESWLDAGIVDEKRTWTSAAGAYSRTVAQHTIMLLLAGVRHLPEQLKADSWRKDEFDPRVGTLDGSTVAIVGCGGIGRALIPFLHAAGAKVLAVTRSGVPVDGAALTLPADRVDEVWSNADHFVIAAPATSETAHLVDASAFARMKPSSWVVNVARGALVDTDAAVDAVKNGVIGGVAFDVTDPEPLPDQHPLWSLENAIITPHVANPASGLSTALAAHIARNVELRCAGSELVAKIDPNRGY</sequence>
<dbReference type="AlphaFoldDB" id="A0A177Y7A9"/>
<dbReference type="CDD" id="cd12159">
    <property type="entry name" value="2-Hacid_dh_2"/>
    <property type="match status" value="1"/>
</dbReference>
<keyword evidence="1" id="KW-0560">Oxidoreductase</keyword>
<dbReference type="Gene3D" id="3.40.50.720">
    <property type="entry name" value="NAD(P)-binding Rossmann-like Domain"/>
    <property type="match status" value="2"/>
</dbReference>
<name>A0A177Y7A9_9NOCA</name>
<dbReference type="SUPFAM" id="SSF51735">
    <property type="entry name" value="NAD(P)-binding Rossmann-fold domains"/>
    <property type="match status" value="1"/>
</dbReference>
<evidence type="ECO:0000256" key="2">
    <source>
        <dbReference type="ARBA" id="ARBA00023027"/>
    </source>
</evidence>
<dbReference type="Pfam" id="PF02826">
    <property type="entry name" value="2-Hacid_dh_C"/>
    <property type="match status" value="1"/>
</dbReference>
<feature type="domain" description="D-isomer specific 2-hydroxyacid dehydrogenase NAD-binding" evidence="3">
    <location>
        <begin position="99"/>
        <end position="272"/>
    </location>
</feature>
<dbReference type="GO" id="GO:0016616">
    <property type="term" value="F:oxidoreductase activity, acting on the CH-OH group of donors, NAD or NADP as acceptor"/>
    <property type="evidence" value="ECO:0007669"/>
    <property type="project" value="UniProtKB-ARBA"/>
</dbReference>
<keyword evidence="2" id="KW-0520">NAD</keyword>
<dbReference type="PANTHER" id="PTHR43333">
    <property type="entry name" value="2-HACID_DH_C DOMAIN-CONTAINING PROTEIN"/>
    <property type="match status" value="1"/>
</dbReference>
<dbReference type="EMBL" id="LVHI01000039">
    <property type="protein sequence ID" value="OAK51377.1"/>
    <property type="molecule type" value="Genomic_DNA"/>
</dbReference>
<reference evidence="4 5" key="1">
    <citation type="submission" date="2016-03" db="EMBL/GenBank/DDBJ databases">
        <title>Genome sequence of Rhodococcus kyotonensis KB10.</title>
        <authorList>
            <person name="Jeong H."/>
            <person name="Hong C.E."/>
            <person name="Jo S.H."/>
            <person name="Park J.M."/>
        </authorList>
    </citation>
    <scope>NUCLEOTIDE SEQUENCE [LARGE SCALE GENOMIC DNA]</scope>
    <source>
        <strain evidence="4 5">KB10</strain>
    </source>
</reference>
<comment type="caution">
    <text evidence="4">The sequence shown here is derived from an EMBL/GenBank/DDBJ whole genome shotgun (WGS) entry which is preliminary data.</text>
</comment>
<evidence type="ECO:0000259" key="3">
    <source>
        <dbReference type="Pfam" id="PF02826"/>
    </source>
</evidence>
<dbReference type="InterPro" id="IPR029753">
    <property type="entry name" value="D-isomer_DH_CS"/>
</dbReference>
<dbReference type="GO" id="GO:0051287">
    <property type="term" value="F:NAD binding"/>
    <property type="evidence" value="ECO:0007669"/>
    <property type="project" value="InterPro"/>
</dbReference>
<dbReference type="PANTHER" id="PTHR43333:SF1">
    <property type="entry name" value="D-ISOMER SPECIFIC 2-HYDROXYACID DEHYDROGENASE NAD-BINDING DOMAIN-CONTAINING PROTEIN"/>
    <property type="match status" value="1"/>
</dbReference>
<dbReference type="InterPro" id="IPR006140">
    <property type="entry name" value="D-isomer_DH_NAD-bd"/>
</dbReference>